<dbReference type="EMBL" id="JBANRG010000020">
    <property type="protein sequence ID" value="KAK7457010.1"/>
    <property type="molecule type" value="Genomic_DNA"/>
</dbReference>
<comment type="caution">
    <text evidence="1">The sequence shown here is derived from an EMBL/GenBank/DDBJ whole genome shotgun (WGS) entry which is preliminary data.</text>
</comment>
<sequence>MNDADFIPLLESILGAIFHPETLKPNISFISSSLQPSFLSRIAAIGSGNPIEASLSNRFTIAFPKAIWSLAYALLRESSLEDVQEAEKNQTLALDTASFWFSQATEDMLQNFLSDTRSLTTAYTTSTRTCAVAALALLKLGQLCALQDSRNNISDKLREALSLPVLEQKSALLDVLLELCKDRDVVKIYNIFDELYAVAHHNGTLDKSYFVGLTSIMQADGANGGYLHNELARGMIHVLGDFLHEYVDLDLNLEQYKFLETFEAFYKKISIHGFTLQQSASLYHTETALTKPLQKLAAYEHASSTTDLLFLKSLDHFYWDETWANGKDSPIPQRTRDCIRGYYLKSFDPVAICKADTFHHLETCILADISGDEEQLHDSHFHAARILFHSLHKCDNEEHGMYPPGKKPRGRFQVFVTRVFEKIRVRSCPDFSGYLSKLTGKPVIYSMVGTTTDAMLCQDMMAATGLYRHEGKEPEEILVRYIRMLGWEAGFQDVYLPQRSDSKGLNDYATSVKSLYVRALTQHLSLFERIRDAESAPYKKSCFEDLRMITGSYNGLGSVYEPIQVLFAKQVSDLLTPIHGDEDNESGARPNELQSKLYDVLVRFSHCDRWITSPEAAESLLKQ</sequence>
<evidence type="ECO:0000313" key="1">
    <source>
        <dbReference type="EMBL" id="KAK7457010.1"/>
    </source>
</evidence>
<organism evidence="1 2">
    <name type="scientific">Marasmiellus scandens</name>
    <dbReference type="NCBI Taxonomy" id="2682957"/>
    <lineage>
        <taxon>Eukaryota</taxon>
        <taxon>Fungi</taxon>
        <taxon>Dikarya</taxon>
        <taxon>Basidiomycota</taxon>
        <taxon>Agaricomycotina</taxon>
        <taxon>Agaricomycetes</taxon>
        <taxon>Agaricomycetidae</taxon>
        <taxon>Agaricales</taxon>
        <taxon>Marasmiineae</taxon>
        <taxon>Omphalotaceae</taxon>
        <taxon>Marasmiellus</taxon>
    </lineage>
</organism>
<keyword evidence="2" id="KW-1185">Reference proteome</keyword>
<dbReference type="Proteomes" id="UP001498398">
    <property type="component" value="Unassembled WGS sequence"/>
</dbReference>
<accession>A0ABR1JG10</accession>
<name>A0ABR1JG10_9AGAR</name>
<evidence type="ECO:0000313" key="2">
    <source>
        <dbReference type="Proteomes" id="UP001498398"/>
    </source>
</evidence>
<gene>
    <name evidence="1" type="ORF">VKT23_010313</name>
</gene>
<proteinExistence type="predicted"/>
<reference evidence="1 2" key="1">
    <citation type="submission" date="2024-01" db="EMBL/GenBank/DDBJ databases">
        <title>A draft genome for the cacao thread blight pathogen Marasmiellus scandens.</title>
        <authorList>
            <person name="Baruah I.K."/>
            <person name="Leung J."/>
            <person name="Bukari Y."/>
            <person name="Amoako-Attah I."/>
            <person name="Meinhardt L.W."/>
            <person name="Bailey B.A."/>
            <person name="Cohen S.P."/>
        </authorList>
    </citation>
    <scope>NUCLEOTIDE SEQUENCE [LARGE SCALE GENOMIC DNA]</scope>
    <source>
        <strain evidence="1 2">GH-19</strain>
    </source>
</reference>
<protein>
    <submittedName>
        <fullName evidence="1">Uncharacterized protein</fullName>
    </submittedName>
</protein>